<protein>
    <submittedName>
        <fullName evidence="3">Heptosyltransferase</fullName>
    </submittedName>
</protein>
<evidence type="ECO:0000313" key="3">
    <source>
        <dbReference type="EMBL" id="EEB32216.1"/>
    </source>
</evidence>
<dbReference type="EMBL" id="ABXU01000083">
    <property type="protein sequence ID" value="EEB32216.1"/>
    <property type="molecule type" value="Genomic_DNA"/>
</dbReference>
<dbReference type="Proteomes" id="UP000003676">
    <property type="component" value="Unassembled WGS sequence"/>
</dbReference>
<dbReference type="SUPFAM" id="SSF53756">
    <property type="entry name" value="UDP-Glycosyltransferase/glycogen phosphorylase"/>
    <property type="match status" value="1"/>
</dbReference>
<dbReference type="GO" id="GO:0009244">
    <property type="term" value="P:lipopolysaccharide core region biosynthetic process"/>
    <property type="evidence" value="ECO:0007669"/>
    <property type="project" value="TreeGrafter"/>
</dbReference>
<dbReference type="STRING" id="901.DESPIGER_1605"/>
<name>B6WXK8_9BACT</name>
<dbReference type="Gene3D" id="3.40.50.2000">
    <property type="entry name" value="Glycogen Phosphorylase B"/>
    <property type="match status" value="2"/>
</dbReference>
<keyword evidence="2 3" id="KW-0808">Transferase</keyword>
<sequence length="551" mass="60657">MPRTTGIFTLRKETVMRLDALVINLNRFGDLLLSQPLLHDLHKAGRSTTLLCLEKYADTEGLLQFASPLLTVPDHLVSPEQADATRHELQAWAENLRASVQADHIINLTPSMPARLLATALAPTPEAVLGFGLDHKGRPRVDGLWPAFLHAAELRQSNAPFNLADMFRMTGAPLLGGLSGELLSQPGSGLLSELGTEARETARRLLAHAPVIRHGFIGMQLGASEKRRQWPVSHFVELGKRIWQEEGICPVLLGEASERPLADEYARLTSTPFVDVVGQTNIFELGAVLREMAMLVTNNTGTMHLAAGLGLPLLSIFLATAQPCDTGPYLPGSCCLEPTLPCHPCPHDHDCVLGEKCRHHISASIVADLVLAKLTSGQWSEGITTSACREARIWQTATDSRGFITTTCLSDHKADDRTLWLCQQRVYWRRILDDLTSGATEPTPLTNVPLSMACPNYSSQFAARVGKALSHCAHLLQTLLQECAPLPESFDPTGHPLCMTILQHMQSCPELASMAFFWHQLCQHYQGRGPRFLQAVRLLHAHILRWAKSFD</sequence>
<proteinExistence type="predicted"/>
<keyword evidence="1" id="KW-0328">Glycosyltransferase</keyword>
<gene>
    <name evidence="3" type="ORF">DESPIG_02835</name>
</gene>
<dbReference type="CDD" id="cd03789">
    <property type="entry name" value="GT9_LPS_heptosyltransferase"/>
    <property type="match status" value="1"/>
</dbReference>
<dbReference type="HOGENOM" id="CLU_032383_0_0_7"/>
<evidence type="ECO:0000313" key="4">
    <source>
        <dbReference type="Proteomes" id="UP000003676"/>
    </source>
</evidence>
<dbReference type="InterPro" id="IPR002201">
    <property type="entry name" value="Glyco_trans_9"/>
</dbReference>
<dbReference type="InterPro" id="IPR051199">
    <property type="entry name" value="LPS_LOS_Heptosyltrfase"/>
</dbReference>
<dbReference type="PANTHER" id="PTHR30160:SF7">
    <property type="entry name" value="ADP-HEPTOSE--LPS HEPTOSYLTRANSFERASE 2"/>
    <property type="match status" value="1"/>
</dbReference>
<dbReference type="GO" id="GO:0008713">
    <property type="term" value="F:ADP-heptose-lipopolysaccharide heptosyltransferase activity"/>
    <property type="evidence" value="ECO:0007669"/>
    <property type="project" value="TreeGrafter"/>
</dbReference>
<reference evidence="3 4" key="2">
    <citation type="submission" date="2008-10" db="EMBL/GenBank/DDBJ databases">
        <authorList>
            <person name="Fulton L."/>
            <person name="Clifton S."/>
            <person name="Fulton B."/>
            <person name="Xu J."/>
            <person name="Minx P."/>
            <person name="Pepin K.H."/>
            <person name="Johnson M."/>
            <person name="Bhonagiri V."/>
            <person name="Nash W.E."/>
            <person name="Mardis E.R."/>
            <person name="Wilson R.K."/>
        </authorList>
    </citation>
    <scope>NUCLEOTIDE SEQUENCE [LARGE SCALE GENOMIC DNA]</scope>
    <source>
        <strain evidence="3 4">ATCC 29098</strain>
    </source>
</reference>
<dbReference type="GO" id="GO:0005829">
    <property type="term" value="C:cytosol"/>
    <property type="evidence" value="ECO:0007669"/>
    <property type="project" value="TreeGrafter"/>
</dbReference>
<dbReference type="Pfam" id="PF01075">
    <property type="entry name" value="Glyco_transf_9"/>
    <property type="match status" value="1"/>
</dbReference>
<dbReference type="AlphaFoldDB" id="B6WXK8"/>
<reference evidence="3 4" key="1">
    <citation type="submission" date="2008-10" db="EMBL/GenBank/DDBJ databases">
        <title>Draft genome sequence of Desulvovibrio piger (ATCC 29098).</title>
        <authorList>
            <person name="Sudarsanam P."/>
            <person name="Ley R."/>
            <person name="Guruge J."/>
            <person name="Turnbaugh P.J."/>
            <person name="Mahowald M."/>
            <person name="Liep D."/>
            <person name="Gordon J."/>
        </authorList>
    </citation>
    <scope>NUCLEOTIDE SEQUENCE [LARGE SCALE GENOMIC DNA]</scope>
    <source>
        <strain evidence="3 4">ATCC 29098</strain>
    </source>
</reference>
<accession>B6WXK8</accession>
<organism evidence="3 4">
    <name type="scientific">Desulfovibrio piger ATCC 29098</name>
    <dbReference type="NCBI Taxonomy" id="411464"/>
    <lineage>
        <taxon>Bacteria</taxon>
        <taxon>Pseudomonadati</taxon>
        <taxon>Thermodesulfobacteriota</taxon>
        <taxon>Desulfovibrionia</taxon>
        <taxon>Desulfovibrionales</taxon>
        <taxon>Desulfovibrionaceae</taxon>
        <taxon>Desulfovibrio</taxon>
    </lineage>
</organism>
<dbReference type="PANTHER" id="PTHR30160">
    <property type="entry name" value="TETRAACYLDISACCHARIDE 4'-KINASE-RELATED"/>
    <property type="match status" value="1"/>
</dbReference>
<dbReference type="eggNOG" id="COG0859">
    <property type="taxonomic scope" value="Bacteria"/>
</dbReference>
<evidence type="ECO:0000256" key="1">
    <source>
        <dbReference type="ARBA" id="ARBA00022676"/>
    </source>
</evidence>
<comment type="caution">
    <text evidence="3">The sequence shown here is derived from an EMBL/GenBank/DDBJ whole genome shotgun (WGS) entry which is preliminary data.</text>
</comment>
<evidence type="ECO:0000256" key="2">
    <source>
        <dbReference type="ARBA" id="ARBA00022679"/>
    </source>
</evidence>